<proteinExistence type="predicted"/>
<accession>A0A375JDB7</accession>
<evidence type="ECO:0000256" key="1">
    <source>
        <dbReference type="SAM" id="MobiDB-lite"/>
    </source>
</evidence>
<evidence type="ECO:0000313" key="3">
    <source>
        <dbReference type="Proteomes" id="UP000256805"/>
    </source>
</evidence>
<sequence>MPIHYFHYNETMEIAMPANGAMNGKVSPVAYWSFHCDRNRPSGSGHRKTRFRSTAGIAPSSGQDGSLIPT</sequence>
<feature type="compositionally biased region" description="Polar residues" evidence="1">
    <location>
        <begin position="60"/>
        <end position="70"/>
    </location>
</feature>
<dbReference type="EMBL" id="OVTA01000097">
    <property type="protein sequence ID" value="SPS02802.1"/>
    <property type="molecule type" value="Genomic_DNA"/>
</dbReference>
<reference evidence="2 3" key="1">
    <citation type="submission" date="2018-01" db="EMBL/GenBank/DDBJ databases">
        <authorList>
            <person name="Gaut B.S."/>
            <person name="Morton B.R."/>
            <person name="Clegg M.T."/>
            <person name="Duvall M.R."/>
        </authorList>
    </citation>
    <scope>NUCLEOTIDE SEQUENCE [LARGE SCALE GENOMIC DNA]</scope>
    <source>
        <strain evidence="2">Cupriavidus taiwanensis cmp 52</strain>
    </source>
</reference>
<feature type="region of interest" description="Disordered" evidence="1">
    <location>
        <begin position="39"/>
        <end position="70"/>
    </location>
</feature>
<dbReference type="AlphaFoldDB" id="A0A375JDB7"/>
<gene>
    <name evidence="2" type="ORF">CBM2634_U320003</name>
</gene>
<name>A0A375JDB7_9BURK</name>
<organism evidence="2 3">
    <name type="scientific">Cupriavidus taiwanensis</name>
    <dbReference type="NCBI Taxonomy" id="164546"/>
    <lineage>
        <taxon>Bacteria</taxon>
        <taxon>Pseudomonadati</taxon>
        <taxon>Pseudomonadota</taxon>
        <taxon>Betaproteobacteria</taxon>
        <taxon>Burkholderiales</taxon>
        <taxon>Burkholderiaceae</taxon>
        <taxon>Cupriavidus</taxon>
    </lineage>
</organism>
<protein>
    <submittedName>
        <fullName evidence="2">Uncharacterized protein</fullName>
    </submittedName>
</protein>
<dbReference type="Proteomes" id="UP000256805">
    <property type="component" value="Unassembled WGS sequence"/>
</dbReference>
<evidence type="ECO:0000313" key="2">
    <source>
        <dbReference type="EMBL" id="SPS02802.1"/>
    </source>
</evidence>